<protein>
    <submittedName>
        <fullName evidence="2">Uncharacterized protein</fullName>
    </submittedName>
</protein>
<dbReference type="EMBL" id="JXOD01000082">
    <property type="protein sequence ID" value="KMO18318.1"/>
    <property type="molecule type" value="Genomic_DNA"/>
</dbReference>
<evidence type="ECO:0000313" key="2">
    <source>
        <dbReference type="EMBL" id="KMO18318.1"/>
    </source>
</evidence>
<feature type="region of interest" description="Disordered" evidence="1">
    <location>
        <begin position="25"/>
        <end position="131"/>
    </location>
</feature>
<accession>A0ABR5H536</accession>
<name>A0ABR5H536_9HYPH</name>
<sequence length="241" mass="25492">MAGAGIRLPGEGQGLHAVGAEMAEVVPRLAPGDDDPHPLEDAEGDRPDHPLRPGSGGVAVADRHLVLGPDGAAQRRDVDPVRQRLGGADQQGRGVEPVAQVRRQHRGDLRQGVAGRCRQRAVGPPRHPAHAEDEGLDLLLAEHQRRQGEARAQDVAEARLALDRRSLRLEAGDVPVEGTQADAGLLREMPAADGLAMAPQDLEQIEQAFGTGHDRAGSGRIGRRSVADGRPEPKAPRPLSA</sequence>
<organism evidence="2 3">
    <name type="scientific">Methylobacterium platani JCM 14648</name>
    <dbReference type="NCBI Taxonomy" id="1295136"/>
    <lineage>
        <taxon>Bacteria</taxon>
        <taxon>Pseudomonadati</taxon>
        <taxon>Pseudomonadota</taxon>
        <taxon>Alphaproteobacteria</taxon>
        <taxon>Hyphomicrobiales</taxon>
        <taxon>Methylobacteriaceae</taxon>
        <taxon>Methylobacterium</taxon>
    </lineage>
</organism>
<feature type="region of interest" description="Disordered" evidence="1">
    <location>
        <begin position="206"/>
        <end position="241"/>
    </location>
</feature>
<keyword evidence="3" id="KW-1185">Reference proteome</keyword>
<proteinExistence type="predicted"/>
<feature type="compositionally biased region" description="Basic and acidic residues" evidence="1">
    <location>
        <begin position="34"/>
        <end position="51"/>
    </location>
</feature>
<gene>
    <name evidence="2" type="ORF">SQ03_10715</name>
</gene>
<reference evidence="2 3" key="1">
    <citation type="submission" date="2015-01" db="EMBL/GenBank/DDBJ databases">
        <title>Genome sequencing of Methylobacterium platani JCM14648 type strain.</title>
        <authorList>
            <person name="Chaudhry V."/>
            <person name="Patil P.B."/>
        </authorList>
    </citation>
    <scope>NUCLEOTIDE SEQUENCE [LARGE SCALE GENOMIC DNA]</scope>
    <source>
        <strain evidence="2 3">JCM 14648</strain>
    </source>
</reference>
<evidence type="ECO:0000256" key="1">
    <source>
        <dbReference type="SAM" id="MobiDB-lite"/>
    </source>
</evidence>
<comment type="caution">
    <text evidence="2">The sequence shown here is derived from an EMBL/GenBank/DDBJ whole genome shotgun (WGS) entry which is preliminary data.</text>
</comment>
<evidence type="ECO:0000313" key="3">
    <source>
        <dbReference type="Proteomes" id="UP000035947"/>
    </source>
</evidence>
<dbReference type="Proteomes" id="UP000035947">
    <property type="component" value="Unassembled WGS sequence"/>
</dbReference>
<feature type="compositionally biased region" description="Basic and acidic residues" evidence="1">
    <location>
        <begin position="225"/>
        <end position="235"/>
    </location>
</feature>
<feature type="compositionally biased region" description="Basic and acidic residues" evidence="1">
    <location>
        <begin position="73"/>
        <end position="82"/>
    </location>
</feature>